<protein>
    <submittedName>
        <fullName evidence="2">DUF4198</fullName>
    </submittedName>
</protein>
<proteinExistence type="predicted"/>
<feature type="chain" id="PRO_5038053190" evidence="1">
    <location>
        <begin position="27"/>
        <end position="273"/>
    </location>
</feature>
<dbReference type="KEGG" id="dmm:dnm_086620"/>
<dbReference type="InterPro" id="IPR019613">
    <property type="entry name" value="DUF4198"/>
</dbReference>
<dbReference type="AlphaFoldDB" id="A0A975GT04"/>
<dbReference type="Pfam" id="PF10670">
    <property type="entry name" value="DUF4198"/>
    <property type="match status" value="1"/>
</dbReference>
<evidence type="ECO:0000256" key="1">
    <source>
        <dbReference type="SAM" id="SignalP"/>
    </source>
</evidence>
<keyword evidence="3" id="KW-1185">Reference proteome</keyword>
<evidence type="ECO:0000313" key="3">
    <source>
        <dbReference type="Proteomes" id="UP000663722"/>
    </source>
</evidence>
<dbReference type="EMBL" id="CP061800">
    <property type="protein sequence ID" value="QTA92579.1"/>
    <property type="molecule type" value="Genomic_DNA"/>
</dbReference>
<sequence>MKTKFGVAIFFLIFSATAICCIPAQAHNLWLNPDNFYPSVGSTVNIGIGWGHKFPANRVDQEIKKDQLEEIRAVDPDGLDVSLEKVSVKLYRLKIEKAGAYVVVARIKPGFFTKTTDGRKWGDKTTVTNSIKCTNFHIRTKTVIVAGGADKNLGHAAGQPLEVIPLADPSNLKNSGTFPVKILFEGKALPKADIKATYAGFVTEDVAPHNPKKNHGHKHHHPVETVTDDQGRAELKLDRAGYWMILLSHKPPYPDLSVCDEYMYNMAFTFQVR</sequence>
<name>A0A975GT04_9BACT</name>
<accession>A0A975GT04</accession>
<dbReference type="Proteomes" id="UP000663722">
    <property type="component" value="Chromosome"/>
</dbReference>
<dbReference type="RefSeq" id="WP_207679882.1">
    <property type="nucleotide sequence ID" value="NZ_CP061800.1"/>
</dbReference>
<evidence type="ECO:0000313" key="2">
    <source>
        <dbReference type="EMBL" id="QTA92579.1"/>
    </source>
</evidence>
<keyword evidence="1" id="KW-0732">Signal</keyword>
<gene>
    <name evidence="2" type="ORF">dnm_086620</name>
</gene>
<organism evidence="2 3">
    <name type="scientific">Desulfonema magnum</name>
    <dbReference type="NCBI Taxonomy" id="45655"/>
    <lineage>
        <taxon>Bacteria</taxon>
        <taxon>Pseudomonadati</taxon>
        <taxon>Thermodesulfobacteriota</taxon>
        <taxon>Desulfobacteria</taxon>
        <taxon>Desulfobacterales</taxon>
        <taxon>Desulfococcaceae</taxon>
        <taxon>Desulfonema</taxon>
    </lineage>
</organism>
<feature type="signal peptide" evidence="1">
    <location>
        <begin position="1"/>
        <end position="26"/>
    </location>
</feature>
<reference evidence="2" key="1">
    <citation type="journal article" date="2021" name="Microb. Physiol.">
        <title>Proteogenomic Insights into the Physiology of Marine, Sulfate-Reducing, Filamentous Desulfonema limicola and Desulfonema magnum.</title>
        <authorList>
            <person name="Schnaars V."/>
            <person name="Wohlbrand L."/>
            <person name="Scheve S."/>
            <person name="Hinrichs C."/>
            <person name="Reinhardt R."/>
            <person name="Rabus R."/>
        </authorList>
    </citation>
    <scope>NUCLEOTIDE SEQUENCE</scope>
    <source>
        <strain evidence="2">4be13</strain>
    </source>
</reference>